<dbReference type="AlphaFoldDB" id="A0A843X4C0"/>
<organism evidence="1 2">
    <name type="scientific">Colocasia esculenta</name>
    <name type="common">Wild taro</name>
    <name type="synonym">Arum esculentum</name>
    <dbReference type="NCBI Taxonomy" id="4460"/>
    <lineage>
        <taxon>Eukaryota</taxon>
        <taxon>Viridiplantae</taxon>
        <taxon>Streptophyta</taxon>
        <taxon>Embryophyta</taxon>
        <taxon>Tracheophyta</taxon>
        <taxon>Spermatophyta</taxon>
        <taxon>Magnoliopsida</taxon>
        <taxon>Liliopsida</taxon>
        <taxon>Araceae</taxon>
        <taxon>Aroideae</taxon>
        <taxon>Colocasieae</taxon>
        <taxon>Colocasia</taxon>
    </lineage>
</organism>
<evidence type="ECO:0000313" key="2">
    <source>
        <dbReference type="Proteomes" id="UP000652761"/>
    </source>
</evidence>
<dbReference type="Proteomes" id="UP000652761">
    <property type="component" value="Unassembled WGS sequence"/>
</dbReference>
<gene>
    <name evidence="1" type="ORF">Taro_045514</name>
</gene>
<comment type="caution">
    <text evidence="1">The sequence shown here is derived from an EMBL/GenBank/DDBJ whole genome shotgun (WGS) entry which is preliminary data.</text>
</comment>
<dbReference type="EMBL" id="NMUH01005370">
    <property type="protein sequence ID" value="MQM12595.1"/>
    <property type="molecule type" value="Genomic_DNA"/>
</dbReference>
<keyword evidence="2" id="KW-1185">Reference proteome</keyword>
<reference evidence="1" key="1">
    <citation type="submission" date="2017-07" db="EMBL/GenBank/DDBJ databases">
        <title>Taro Niue Genome Assembly and Annotation.</title>
        <authorList>
            <person name="Atibalentja N."/>
            <person name="Keating K."/>
            <person name="Fields C.J."/>
        </authorList>
    </citation>
    <scope>NUCLEOTIDE SEQUENCE</scope>
    <source>
        <strain evidence="1">Niue_2</strain>
        <tissue evidence="1">Leaf</tissue>
    </source>
</reference>
<name>A0A843X4C0_COLES</name>
<evidence type="ECO:0000313" key="1">
    <source>
        <dbReference type="EMBL" id="MQM12595.1"/>
    </source>
</evidence>
<sequence length="193" mass="21453">MFVWFWAARDGASHRLFHTRFCHVVLPQGLRYASSVGLAGAFWRVFPERCLGGSSGGSPRTGLCCFCSSAGCSILSDVSCSLVIWVVHSGEGSSQDHPLSLLVEVLPRSALRSLRATVVLPCGSKCVVWLGCVLVRISQDGSWRFWWRFSPRLLRVVLVVVALSPSFSRPRWWDCVSLWLGWFASFLMPCVLS</sequence>
<proteinExistence type="predicted"/>
<accession>A0A843X4C0</accession>
<protein>
    <submittedName>
        <fullName evidence="1">Uncharacterized protein</fullName>
    </submittedName>
</protein>